<evidence type="ECO:0000313" key="10">
    <source>
        <dbReference type="Proteomes" id="UP000595224"/>
    </source>
</evidence>
<dbReference type="InterPro" id="IPR045865">
    <property type="entry name" value="ACT-like_dom_sf"/>
</dbReference>
<dbReference type="SMART" id="SM00382">
    <property type="entry name" value="AAA"/>
    <property type="match status" value="1"/>
</dbReference>
<keyword evidence="4 9" id="KW-0067">ATP-binding</keyword>
<dbReference type="Gene3D" id="3.30.70.260">
    <property type="match status" value="1"/>
</dbReference>
<dbReference type="InterPro" id="IPR003593">
    <property type="entry name" value="AAA+_ATPase"/>
</dbReference>
<dbReference type="SUPFAM" id="SSF52540">
    <property type="entry name" value="P-loop containing nucleoside triphosphate hydrolases"/>
    <property type="match status" value="1"/>
</dbReference>
<keyword evidence="2" id="KW-1003">Cell membrane</keyword>
<dbReference type="InterPro" id="IPR018449">
    <property type="entry name" value="NIL_domain"/>
</dbReference>
<reference evidence="9 10" key="1">
    <citation type="submission" date="2020-11" db="EMBL/GenBank/DDBJ databases">
        <title>Treponema Peruensis nv. sp., first commensal Treponema isolated from human feces.</title>
        <authorList>
            <person name="Belkhou C."/>
            <person name="Raes J."/>
        </authorList>
    </citation>
    <scope>NUCLEOTIDE SEQUENCE [LARGE SCALE GENOMIC DNA]</scope>
    <source>
        <strain evidence="9 10">RCC2812</strain>
    </source>
</reference>
<dbReference type="Gene3D" id="3.40.50.300">
    <property type="entry name" value="P-loop containing nucleotide triphosphate hydrolases"/>
    <property type="match status" value="1"/>
</dbReference>
<keyword evidence="1" id="KW-0813">Transport</keyword>
<dbReference type="SMART" id="SM00930">
    <property type="entry name" value="NIL"/>
    <property type="match status" value="1"/>
</dbReference>
<dbReference type="KEGG" id="tper:IWA51_00205"/>
<dbReference type="InterPro" id="IPR003439">
    <property type="entry name" value="ABC_transporter-like_ATP-bd"/>
</dbReference>
<keyword evidence="3" id="KW-0547">Nucleotide-binding</keyword>
<dbReference type="PROSITE" id="PS00211">
    <property type="entry name" value="ABC_TRANSPORTER_1"/>
    <property type="match status" value="1"/>
</dbReference>
<dbReference type="InterPro" id="IPR050086">
    <property type="entry name" value="MetN_ABC_transporter-like"/>
</dbReference>
<evidence type="ECO:0000256" key="7">
    <source>
        <dbReference type="ARBA" id="ARBA00023136"/>
    </source>
</evidence>
<keyword evidence="7" id="KW-0472">Membrane</keyword>
<keyword evidence="6" id="KW-0029">Amino-acid transport</keyword>
<evidence type="ECO:0000256" key="5">
    <source>
        <dbReference type="ARBA" id="ARBA00022967"/>
    </source>
</evidence>
<dbReference type="GO" id="GO:0006865">
    <property type="term" value="P:amino acid transport"/>
    <property type="evidence" value="ECO:0007669"/>
    <property type="project" value="UniProtKB-KW"/>
</dbReference>
<dbReference type="Pfam" id="PF09383">
    <property type="entry name" value="NIL"/>
    <property type="match status" value="1"/>
</dbReference>
<dbReference type="AlphaFoldDB" id="A0A7T3RDL5"/>
<name>A0A7T3RDL5_9SPIR</name>
<dbReference type="GO" id="GO:0005524">
    <property type="term" value="F:ATP binding"/>
    <property type="evidence" value="ECO:0007669"/>
    <property type="project" value="UniProtKB-KW"/>
</dbReference>
<dbReference type="GO" id="GO:0016887">
    <property type="term" value="F:ATP hydrolysis activity"/>
    <property type="evidence" value="ECO:0007669"/>
    <property type="project" value="InterPro"/>
</dbReference>
<dbReference type="Pfam" id="PF00005">
    <property type="entry name" value="ABC_tran"/>
    <property type="match status" value="1"/>
</dbReference>
<dbReference type="SUPFAM" id="SSF55021">
    <property type="entry name" value="ACT-like"/>
    <property type="match status" value="1"/>
</dbReference>
<evidence type="ECO:0000313" key="9">
    <source>
        <dbReference type="EMBL" id="QQA01095.1"/>
    </source>
</evidence>
<evidence type="ECO:0000256" key="3">
    <source>
        <dbReference type="ARBA" id="ARBA00022741"/>
    </source>
</evidence>
<proteinExistence type="predicted"/>
<dbReference type="InterPro" id="IPR027417">
    <property type="entry name" value="P-loop_NTPase"/>
</dbReference>
<organism evidence="9 10">
    <name type="scientific">Treponema peruense</name>
    <dbReference type="NCBI Taxonomy" id="2787628"/>
    <lineage>
        <taxon>Bacteria</taxon>
        <taxon>Pseudomonadati</taxon>
        <taxon>Spirochaetota</taxon>
        <taxon>Spirochaetia</taxon>
        <taxon>Spirochaetales</taxon>
        <taxon>Treponemataceae</taxon>
        <taxon>Treponema</taxon>
    </lineage>
</organism>
<dbReference type="InterPro" id="IPR041701">
    <property type="entry name" value="MetN_ABC"/>
</dbReference>
<dbReference type="RefSeq" id="WP_198442690.1">
    <property type="nucleotide sequence ID" value="NZ_CBCSHE010000007.1"/>
</dbReference>
<dbReference type="EMBL" id="CP064936">
    <property type="protein sequence ID" value="QQA01095.1"/>
    <property type="molecule type" value="Genomic_DNA"/>
</dbReference>
<protein>
    <submittedName>
        <fullName evidence="9">Methionine ABC transporter ATP-binding protein</fullName>
    </submittedName>
</protein>
<sequence length="346" mass="37878">MKIKIDHLSKTYSTSDGTITPVNDISLEIPDNTIFGIIGRSGAGKSSLVRQISLLEAPDSGSVFYNDERVDNLPKKELIQRRRRIGMIFQNFNLFTSRTAAKNIAYPLEICGTPKEEINSRVEEMLALVGLEGRGDAPVSTLSGGQKQRIAIARALSTKPDILFCDEATSALDPQTTRSILDLIREIQKKMNLTVVMITHQMEVVRDACEKVAVVDDGHIVELGLVTDIFSNPKSSVTKDFIMHISPASSGGTCGAENNSLVRWSEDGGKYELHFIGSDTGKPVISETIRMFNVDFNIRAGGIQHLPDRDIGTMIVDIDGDSAEVKKAIGYLVDRGVIVDVLENSK</sequence>
<dbReference type="InterPro" id="IPR017871">
    <property type="entry name" value="ABC_transporter-like_CS"/>
</dbReference>
<evidence type="ECO:0000256" key="6">
    <source>
        <dbReference type="ARBA" id="ARBA00022970"/>
    </source>
</evidence>
<dbReference type="CDD" id="cd03258">
    <property type="entry name" value="ABC_MetN_methionine_transporter"/>
    <property type="match status" value="1"/>
</dbReference>
<keyword evidence="10" id="KW-1185">Reference proteome</keyword>
<evidence type="ECO:0000259" key="8">
    <source>
        <dbReference type="PROSITE" id="PS50893"/>
    </source>
</evidence>
<evidence type="ECO:0000256" key="2">
    <source>
        <dbReference type="ARBA" id="ARBA00022475"/>
    </source>
</evidence>
<dbReference type="PROSITE" id="PS50893">
    <property type="entry name" value="ABC_TRANSPORTER_2"/>
    <property type="match status" value="1"/>
</dbReference>
<dbReference type="PANTHER" id="PTHR43166:SF30">
    <property type="entry name" value="METHIONINE IMPORT ATP-BINDING PROTEIN METN"/>
    <property type="match status" value="1"/>
</dbReference>
<keyword evidence="5" id="KW-1278">Translocase</keyword>
<evidence type="ECO:0000256" key="4">
    <source>
        <dbReference type="ARBA" id="ARBA00022840"/>
    </source>
</evidence>
<feature type="domain" description="ABC transporter" evidence="8">
    <location>
        <begin position="3"/>
        <end position="242"/>
    </location>
</feature>
<dbReference type="Proteomes" id="UP000595224">
    <property type="component" value="Chromosome"/>
</dbReference>
<gene>
    <name evidence="9" type="ORF">IWA51_00205</name>
</gene>
<dbReference type="PANTHER" id="PTHR43166">
    <property type="entry name" value="AMINO ACID IMPORT ATP-BINDING PROTEIN"/>
    <property type="match status" value="1"/>
</dbReference>
<evidence type="ECO:0000256" key="1">
    <source>
        <dbReference type="ARBA" id="ARBA00022448"/>
    </source>
</evidence>
<accession>A0A7T3RDL5</accession>